<comment type="caution">
    <text evidence="1">The sequence shown here is derived from an EMBL/GenBank/DDBJ whole genome shotgun (WGS) entry which is preliminary data.</text>
</comment>
<name>A0A699GR65_TANCI</name>
<proteinExistence type="predicted"/>
<accession>A0A699GR65</accession>
<sequence>MEKENLIRTLGDYSRPSHKGYRNTIELPDENNVVPLRSDTIRLESEELIENRIDWNKPLKEGDGAWHAKIRLIDPSGVEFTKTLQSIPTTRKLSKI</sequence>
<protein>
    <submittedName>
        <fullName evidence="1">Zinc finger, CCHC-type</fullName>
    </submittedName>
</protein>
<organism evidence="1">
    <name type="scientific">Tanacetum cinerariifolium</name>
    <name type="common">Dalmatian daisy</name>
    <name type="synonym">Chrysanthemum cinerariifolium</name>
    <dbReference type="NCBI Taxonomy" id="118510"/>
    <lineage>
        <taxon>Eukaryota</taxon>
        <taxon>Viridiplantae</taxon>
        <taxon>Streptophyta</taxon>
        <taxon>Embryophyta</taxon>
        <taxon>Tracheophyta</taxon>
        <taxon>Spermatophyta</taxon>
        <taxon>Magnoliopsida</taxon>
        <taxon>eudicotyledons</taxon>
        <taxon>Gunneridae</taxon>
        <taxon>Pentapetalae</taxon>
        <taxon>asterids</taxon>
        <taxon>campanulids</taxon>
        <taxon>Asterales</taxon>
        <taxon>Asteraceae</taxon>
        <taxon>Asteroideae</taxon>
        <taxon>Anthemideae</taxon>
        <taxon>Anthemidinae</taxon>
        <taxon>Tanacetum</taxon>
    </lineage>
</organism>
<dbReference type="AlphaFoldDB" id="A0A699GR65"/>
<dbReference type="EMBL" id="BKCJ010040586">
    <property type="protein sequence ID" value="GEV97322.1"/>
    <property type="molecule type" value="Genomic_DNA"/>
</dbReference>
<gene>
    <name evidence="1" type="ORF">Tci_169299</name>
</gene>
<evidence type="ECO:0000313" key="1">
    <source>
        <dbReference type="EMBL" id="GEV97322.1"/>
    </source>
</evidence>
<reference evidence="1" key="1">
    <citation type="journal article" date="2019" name="Sci. Rep.">
        <title>Draft genome of Tanacetum cinerariifolium, the natural source of mosquito coil.</title>
        <authorList>
            <person name="Yamashiro T."/>
            <person name="Shiraishi A."/>
            <person name="Satake H."/>
            <person name="Nakayama K."/>
        </authorList>
    </citation>
    <scope>NUCLEOTIDE SEQUENCE</scope>
</reference>